<keyword evidence="4" id="KW-1185">Reference proteome</keyword>
<feature type="compositionally biased region" description="Pro residues" evidence="1">
    <location>
        <begin position="176"/>
        <end position="188"/>
    </location>
</feature>
<reference evidence="3 4" key="1">
    <citation type="submission" date="2017-08" db="EMBL/GenBank/DDBJ databases">
        <title>Genomes of Fischerella (Mastigocladus) sp. strains.</title>
        <authorList>
            <person name="Miller S.R."/>
        </authorList>
    </citation>
    <scope>NUCLEOTIDE SEQUENCE [LARGE SCALE GENOMIC DNA]</scope>
    <source>
        <strain evidence="3 4">CCMEE 5323</strain>
    </source>
</reference>
<dbReference type="InterPro" id="IPR050508">
    <property type="entry name" value="Methyltransf_Superfamily"/>
</dbReference>
<gene>
    <name evidence="3" type="ORF">CEN44_12345</name>
</gene>
<evidence type="ECO:0000313" key="3">
    <source>
        <dbReference type="EMBL" id="PLZ89758.1"/>
    </source>
</evidence>
<dbReference type="PANTHER" id="PTHR42912">
    <property type="entry name" value="METHYLTRANSFERASE"/>
    <property type="match status" value="1"/>
</dbReference>
<sequence length="199" mass="20749">MLPEEIIRMTPTSTQWQLARDAAERYEQILVPTILGPAARALVEFAALQAGEAVLDVGCGTGAAARCAAEKVGPAGRVAAVDVNAGMIDVAQSLPPVAGATIEWFANSAYELPFAEVEFTAVLCAQTLQFLDDRPRALAEMYRVLKPGGPVVVTAWGPPERCEFLTAVMPALGPLMPPPPPGASPPHPEALSEPGALAG</sequence>
<dbReference type="Proteomes" id="UP000235036">
    <property type="component" value="Unassembled WGS sequence"/>
</dbReference>
<feature type="region of interest" description="Disordered" evidence="1">
    <location>
        <begin position="176"/>
        <end position="199"/>
    </location>
</feature>
<evidence type="ECO:0000313" key="4">
    <source>
        <dbReference type="Proteomes" id="UP000235036"/>
    </source>
</evidence>
<dbReference type="EMBL" id="NRQW01000264">
    <property type="protein sequence ID" value="PLZ89758.1"/>
    <property type="molecule type" value="Genomic_DNA"/>
</dbReference>
<protein>
    <recommendedName>
        <fullName evidence="2">Methyltransferase domain-containing protein</fullName>
    </recommendedName>
</protein>
<dbReference type="InterPro" id="IPR041698">
    <property type="entry name" value="Methyltransf_25"/>
</dbReference>
<evidence type="ECO:0000256" key="1">
    <source>
        <dbReference type="SAM" id="MobiDB-lite"/>
    </source>
</evidence>
<dbReference type="Gene3D" id="3.40.50.150">
    <property type="entry name" value="Vaccinia Virus protein VP39"/>
    <property type="match status" value="1"/>
</dbReference>
<dbReference type="InterPro" id="IPR029063">
    <property type="entry name" value="SAM-dependent_MTases_sf"/>
</dbReference>
<dbReference type="CDD" id="cd02440">
    <property type="entry name" value="AdoMet_MTases"/>
    <property type="match status" value="1"/>
</dbReference>
<organism evidence="3 4">
    <name type="scientific">Fischerella muscicola CCMEE 5323</name>
    <dbReference type="NCBI Taxonomy" id="2019572"/>
    <lineage>
        <taxon>Bacteria</taxon>
        <taxon>Bacillati</taxon>
        <taxon>Cyanobacteriota</taxon>
        <taxon>Cyanophyceae</taxon>
        <taxon>Nostocales</taxon>
        <taxon>Hapalosiphonaceae</taxon>
        <taxon>Fischerella</taxon>
    </lineage>
</organism>
<accession>A0A2N6K316</accession>
<evidence type="ECO:0000259" key="2">
    <source>
        <dbReference type="Pfam" id="PF13649"/>
    </source>
</evidence>
<proteinExistence type="predicted"/>
<dbReference type="Pfam" id="PF13649">
    <property type="entry name" value="Methyltransf_25"/>
    <property type="match status" value="1"/>
</dbReference>
<dbReference type="PANTHER" id="PTHR42912:SF80">
    <property type="entry name" value="METHYLTRANSFERASE DOMAIN-CONTAINING PROTEIN"/>
    <property type="match status" value="1"/>
</dbReference>
<name>A0A2N6K316_FISMU</name>
<comment type="caution">
    <text evidence="3">The sequence shown here is derived from an EMBL/GenBank/DDBJ whole genome shotgun (WGS) entry which is preliminary data.</text>
</comment>
<feature type="domain" description="Methyltransferase" evidence="2">
    <location>
        <begin position="54"/>
        <end position="149"/>
    </location>
</feature>
<dbReference type="AlphaFoldDB" id="A0A2N6K316"/>
<dbReference type="SUPFAM" id="SSF53335">
    <property type="entry name" value="S-adenosyl-L-methionine-dependent methyltransferases"/>
    <property type="match status" value="1"/>
</dbReference>
<dbReference type="GO" id="GO:0008757">
    <property type="term" value="F:S-adenosylmethionine-dependent methyltransferase activity"/>
    <property type="evidence" value="ECO:0007669"/>
    <property type="project" value="InterPro"/>
</dbReference>